<dbReference type="InterPro" id="IPR045621">
    <property type="entry name" value="BPD_transp_1_N"/>
</dbReference>
<comment type="subcellular location">
    <subcellularLocation>
        <location evidence="1 7">Cell membrane</location>
        <topology evidence="1 7">Multi-pass membrane protein</topology>
    </subcellularLocation>
</comment>
<dbReference type="Gene3D" id="1.10.3720.10">
    <property type="entry name" value="MetI-like"/>
    <property type="match status" value="1"/>
</dbReference>
<dbReference type="PANTHER" id="PTHR43163">
    <property type="entry name" value="DIPEPTIDE TRANSPORT SYSTEM PERMEASE PROTEIN DPPB-RELATED"/>
    <property type="match status" value="1"/>
</dbReference>
<dbReference type="GO" id="GO:0071916">
    <property type="term" value="F:dipeptide transmembrane transporter activity"/>
    <property type="evidence" value="ECO:0007669"/>
    <property type="project" value="TreeGrafter"/>
</dbReference>
<accession>A0A437LW63</accession>
<evidence type="ECO:0000256" key="2">
    <source>
        <dbReference type="ARBA" id="ARBA00022448"/>
    </source>
</evidence>
<gene>
    <name evidence="9" type="ORF">EOD42_24880</name>
</gene>
<evidence type="ECO:0000256" key="6">
    <source>
        <dbReference type="ARBA" id="ARBA00023136"/>
    </source>
</evidence>
<feature type="transmembrane region" description="Helical" evidence="7">
    <location>
        <begin position="99"/>
        <end position="119"/>
    </location>
</feature>
<feature type="transmembrane region" description="Helical" evidence="7">
    <location>
        <begin position="131"/>
        <end position="155"/>
    </location>
</feature>
<evidence type="ECO:0000256" key="3">
    <source>
        <dbReference type="ARBA" id="ARBA00022475"/>
    </source>
</evidence>
<keyword evidence="4 7" id="KW-0812">Transmembrane</keyword>
<evidence type="ECO:0000313" key="10">
    <source>
        <dbReference type="Proteomes" id="UP000282957"/>
    </source>
</evidence>
<comment type="caution">
    <text evidence="9">The sequence shown here is derived from an EMBL/GenBank/DDBJ whole genome shotgun (WGS) entry which is preliminary data.</text>
</comment>
<evidence type="ECO:0000256" key="7">
    <source>
        <dbReference type="RuleBase" id="RU363032"/>
    </source>
</evidence>
<comment type="similarity">
    <text evidence="7">Belongs to the binding-protein-dependent transport system permease family.</text>
</comment>
<dbReference type="Pfam" id="PF00528">
    <property type="entry name" value="BPD_transp_1"/>
    <property type="match status" value="1"/>
</dbReference>
<evidence type="ECO:0000313" key="9">
    <source>
        <dbReference type="EMBL" id="RVT89635.1"/>
    </source>
</evidence>
<feature type="transmembrane region" description="Helical" evidence="7">
    <location>
        <begin position="284"/>
        <end position="306"/>
    </location>
</feature>
<reference evidence="9 10" key="1">
    <citation type="submission" date="2019-01" db="EMBL/GenBank/DDBJ databases">
        <authorList>
            <person name="Chen W.-M."/>
        </authorList>
    </citation>
    <scope>NUCLEOTIDE SEQUENCE [LARGE SCALE GENOMIC DNA]</scope>
    <source>
        <strain evidence="9 10">CCP-6</strain>
    </source>
</reference>
<keyword evidence="10" id="KW-1185">Reference proteome</keyword>
<name>A0A437LW63_9PROT</name>
<dbReference type="Pfam" id="PF19300">
    <property type="entry name" value="BPD_transp_1_N"/>
    <property type="match status" value="1"/>
</dbReference>
<dbReference type="GO" id="GO:0005886">
    <property type="term" value="C:plasma membrane"/>
    <property type="evidence" value="ECO:0007669"/>
    <property type="project" value="UniProtKB-SubCell"/>
</dbReference>
<keyword evidence="3" id="KW-1003">Cell membrane</keyword>
<dbReference type="PROSITE" id="PS50928">
    <property type="entry name" value="ABC_TM1"/>
    <property type="match status" value="1"/>
</dbReference>
<evidence type="ECO:0000256" key="5">
    <source>
        <dbReference type="ARBA" id="ARBA00022989"/>
    </source>
</evidence>
<sequence length="317" mass="34024">MFFYLLRRVLYAIPIALAVGFVCFMLVQIAPGDPINAIVPADAPADVVEQVRRDYGLDKPLAVQFAIWLSKVVQGDLGRSLATGRPVWDDLRSAIGNTLMLAAFASGLGFIMGTILGGLAGTFRGSIIDRAAVTTAVAGVSVPHYWLGMVLVVVFSVQWNMLPAMGAGPGGSEDWAWNWEHMQHLVLPSITLAVIPMGIVTRTVRGIVAEIMNQEFVTALRGKGLGGWGVFLHVVKNAAPNVLAVMGLQLGYLMGGSILVETVFSWPGTGLLLNSAIFQRDLPVLQGTILVLAMFFVTLNLCVDLIQTGLDPRIKRG</sequence>
<keyword evidence="2 7" id="KW-0813">Transport</keyword>
<feature type="domain" description="ABC transmembrane type-1" evidence="8">
    <location>
        <begin position="95"/>
        <end position="307"/>
    </location>
</feature>
<dbReference type="OrthoDB" id="9805855at2"/>
<feature type="transmembrane region" description="Helical" evidence="7">
    <location>
        <begin position="185"/>
        <end position="204"/>
    </location>
</feature>
<feature type="transmembrane region" description="Helical" evidence="7">
    <location>
        <begin position="242"/>
        <end position="264"/>
    </location>
</feature>
<dbReference type="InterPro" id="IPR035906">
    <property type="entry name" value="MetI-like_sf"/>
</dbReference>
<protein>
    <submittedName>
        <fullName evidence="9">ABC transporter permease</fullName>
    </submittedName>
</protein>
<keyword evidence="6 7" id="KW-0472">Membrane</keyword>
<evidence type="ECO:0000256" key="1">
    <source>
        <dbReference type="ARBA" id="ARBA00004651"/>
    </source>
</evidence>
<dbReference type="Proteomes" id="UP000282957">
    <property type="component" value="Unassembled WGS sequence"/>
</dbReference>
<organism evidence="9 10">
    <name type="scientific">Rhodovarius crocodyli</name>
    <dbReference type="NCBI Taxonomy" id="1979269"/>
    <lineage>
        <taxon>Bacteria</taxon>
        <taxon>Pseudomonadati</taxon>
        <taxon>Pseudomonadota</taxon>
        <taxon>Alphaproteobacteria</taxon>
        <taxon>Acetobacterales</taxon>
        <taxon>Roseomonadaceae</taxon>
        <taxon>Rhodovarius</taxon>
    </lineage>
</organism>
<dbReference type="SUPFAM" id="SSF161098">
    <property type="entry name" value="MetI-like"/>
    <property type="match status" value="1"/>
</dbReference>
<dbReference type="RefSeq" id="WP_127790315.1">
    <property type="nucleotide sequence ID" value="NZ_SACL01000017.1"/>
</dbReference>
<evidence type="ECO:0000256" key="4">
    <source>
        <dbReference type="ARBA" id="ARBA00022692"/>
    </source>
</evidence>
<proteinExistence type="inferred from homology"/>
<evidence type="ECO:0000259" key="8">
    <source>
        <dbReference type="PROSITE" id="PS50928"/>
    </source>
</evidence>
<dbReference type="CDD" id="cd06261">
    <property type="entry name" value="TM_PBP2"/>
    <property type="match status" value="1"/>
</dbReference>
<dbReference type="EMBL" id="SACL01000017">
    <property type="protein sequence ID" value="RVT89635.1"/>
    <property type="molecule type" value="Genomic_DNA"/>
</dbReference>
<keyword evidence="5 7" id="KW-1133">Transmembrane helix</keyword>
<feature type="transmembrane region" description="Helical" evidence="7">
    <location>
        <begin position="9"/>
        <end position="30"/>
    </location>
</feature>
<dbReference type="PANTHER" id="PTHR43163:SF6">
    <property type="entry name" value="DIPEPTIDE TRANSPORT SYSTEM PERMEASE PROTEIN DPPB-RELATED"/>
    <property type="match status" value="1"/>
</dbReference>
<dbReference type="InterPro" id="IPR000515">
    <property type="entry name" value="MetI-like"/>
</dbReference>
<dbReference type="AlphaFoldDB" id="A0A437LW63"/>